<organism evidence="1 2">
    <name type="scientific">Austropuccinia psidii MF-1</name>
    <dbReference type="NCBI Taxonomy" id="1389203"/>
    <lineage>
        <taxon>Eukaryota</taxon>
        <taxon>Fungi</taxon>
        <taxon>Dikarya</taxon>
        <taxon>Basidiomycota</taxon>
        <taxon>Pucciniomycotina</taxon>
        <taxon>Pucciniomycetes</taxon>
        <taxon>Pucciniales</taxon>
        <taxon>Sphaerophragmiaceae</taxon>
        <taxon>Austropuccinia</taxon>
    </lineage>
</organism>
<keyword evidence="2" id="KW-1185">Reference proteome</keyword>
<evidence type="ECO:0000313" key="2">
    <source>
        <dbReference type="Proteomes" id="UP000765509"/>
    </source>
</evidence>
<reference evidence="1" key="1">
    <citation type="submission" date="2021-03" db="EMBL/GenBank/DDBJ databases">
        <title>Draft genome sequence of rust myrtle Austropuccinia psidii MF-1, a brazilian biotype.</title>
        <authorList>
            <person name="Quecine M.C."/>
            <person name="Pachon D.M.R."/>
            <person name="Bonatelli M.L."/>
            <person name="Correr F.H."/>
            <person name="Franceschini L.M."/>
            <person name="Leite T.F."/>
            <person name="Margarido G.R.A."/>
            <person name="Almeida C.A."/>
            <person name="Ferrarezi J.A."/>
            <person name="Labate C.A."/>
        </authorList>
    </citation>
    <scope>NUCLEOTIDE SEQUENCE</scope>
    <source>
        <strain evidence="1">MF-1</strain>
    </source>
</reference>
<dbReference type="Proteomes" id="UP000765509">
    <property type="component" value="Unassembled WGS sequence"/>
</dbReference>
<dbReference type="AlphaFoldDB" id="A0A9Q3DLQ5"/>
<protein>
    <submittedName>
        <fullName evidence="1">Uncharacterized protein</fullName>
    </submittedName>
</protein>
<name>A0A9Q3DLQ5_9BASI</name>
<accession>A0A9Q3DLQ5</accession>
<dbReference type="EMBL" id="AVOT02017632">
    <property type="protein sequence ID" value="MBW0503898.1"/>
    <property type="molecule type" value="Genomic_DNA"/>
</dbReference>
<comment type="caution">
    <text evidence="1">The sequence shown here is derived from an EMBL/GenBank/DDBJ whole genome shotgun (WGS) entry which is preliminary data.</text>
</comment>
<evidence type="ECO:0000313" key="1">
    <source>
        <dbReference type="EMBL" id="MBW0503898.1"/>
    </source>
</evidence>
<sequence length="92" mass="10283">MCSFEVTTHLNLAAILRIPKPQRSVFEAASNRRVLKTTRWGAFLFAGIPRVSHLRGVVSYVCYEIETLEVHFRGGESPFVLFSSSGNTTGHE</sequence>
<proteinExistence type="predicted"/>
<gene>
    <name evidence="1" type="ORF">O181_043613</name>
</gene>